<dbReference type="EMBL" id="AE017308">
    <property type="protein sequence ID" value="AAT27493.1"/>
    <property type="molecule type" value="Genomic_DNA"/>
</dbReference>
<feature type="transmembrane region" description="Helical" evidence="1">
    <location>
        <begin position="21"/>
        <end position="42"/>
    </location>
</feature>
<evidence type="ECO:0000313" key="2">
    <source>
        <dbReference type="EMBL" id="AAT27493.1"/>
    </source>
</evidence>
<dbReference type="Gene3D" id="1.10.1760.20">
    <property type="match status" value="1"/>
</dbReference>
<dbReference type="KEGG" id="mmo:MMOB0070"/>
<keyword evidence="1" id="KW-0812">Transmembrane</keyword>
<proteinExistence type="predicted"/>
<feature type="transmembrane region" description="Helical" evidence="1">
    <location>
        <begin position="138"/>
        <end position="163"/>
    </location>
</feature>
<dbReference type="HOGENOM" id="CLU_723253_0_0_14"/>
<feature type="transmembrane region" description="Helical" evidence="1">
    <location>
        <begin position="107"/>
        <end position="126"/>
    </location>
</feature>
<evidence type="ECO:0000313" key="3">
    <source>
        <dbReference type="Proteomes" id="UP000009072"/>
    </source>
</evidence>
<evidence type="ECO:0000256" key="1">
    <source>
        <dbReference type="SAM" id="Phobius"/>
    </source>
</evidence>
<dbReference type="STRING" id="267748.MMOB0070"/>
<sequence length="382" mass="44024">MLENNGWNANTTKISTRKVTVMALLCAILFATKLAFGFVPGIEFVTSLFLIYAIFMPYKESLIIVFIFNILVVIFYGFGAWWLMYWPIFITNVTIGRVFKKWFKNKYVLASFAFLQGFSLIFWFYLSDLIWFGQAFAFSNIISAFPINLIEGFSNFLFCIVVAPNLVKILNKNLPNLWGEKFTFTFKEIKFKKINFFSSIFLSFISIFALTITFAYNSTFLNLAQIVRINTIRPNPNPNPNEIFNFDLNNLPIENGLLTVEAIWFLQSKMELTDTATVIIINNTAYVNINKNSVKHNNFAVNYLKSEENNWYLTGRDFPLLGLFVEKFFKDDVEVFSPKIPALYFVVNNSTKNIFSSVGISSLSTNNPKLIFTFTFDNGFSQ</sequence>
<keyword evidence="1" id="KW-0472">Membrane</keyword>
<protein>
    <submittedName>
        <fullName evidence="2">Uncharacterized protein</fullName>
    </submittedName>
</protein>
<keyword evidence="1" id="KW-1133">Transmembrane helix</keyword>
<name>Q6KIT1_MYCM1</name>
<accession>Q6KIT1</accession>
<feature type="transmembrane region" description="Helical" evidence="1">
    <location>
        <begin position="194"/>
        <end position="216"/>
    </location>
</feature>
<dbReference type="RefSeq" id="WP_011264527.1">
    <property type="nucleotide sequence ID" value="NC_006908.1"/>
</dbReference>
<feature type="transmembrane region" description="Helical" evidence="1">
    <location>
        <begin position="62"/>
        <end position="86"/>
    </location>
</feature>
<dbReference type="Proteomes" id="UP000009072">
    <property type="component" value="Chromosome"/>
</dbReference>
<organism evidence="2 3">
    <name type="scientific">Mycoplasma mobile (strain ATCC 43663 / 163K / NCTC 11711)</name>
    <name type="common">Mesomycoplasma mobile</name>
    <dbReference type="NCBI Taxonomy" id="267748"/>
    <lineage>
        <taxon>Bacteria</taxon>
        <taxon>Bacillati</taxon>
        <taxon>Mycoplasmatota</taxon>
        <taxon>Mycoplasmoidales</taxon>
        <taxon>Metamycoplasmataceae</taxon>
        <taxon>Mesomycoplasma</taxon>
    </lineage>
</organism>
<keyword evidence="3" id="KW-1185">Reference proteome</keyword>
<dbReference type="OrthoDB" id="388986at2"/>
<dbReference type="AlphaFoldDB" id="Q6KIT1"/>
<gene>
    <name evidence="2" type="ordered locus">MMOB0070</name>
</gene>
<reference evidence="2 3" key="1">
    <citation type="journal article" date="2004" name="Genome Res.">
        <title>The complete genome and proteome of Mycoplasma mobile.</title>
        <authorList>
            <person name="Jaffe J.D."/>
            <person name="Stange-Thomann N."/>
            <person name="Smith C."/>
            <person name="DeCaprio D."/>
            <person name="Fisher S."/>
            <person name="Butler J."/>
            <person name="Calvo S."/>
            <person name="Elkins T."/>
            <person name="FitzGerald M.G."/>
            <person name="Hafez N."/>
            <person name="Kodira C.D."/>
            <person name="Major J."/>
            <person name="Wang S."/>
            <person name="Wilkinson J."/>
            <person name="Nicol R."/>
            <person name="Nusbaum C."/>
            <person name="Birren B."/>
            <person name="Berg H.C."/>
            <person name="Church G.M."/>
        </authorList>
    </citation>
    <scope>NUCLEOTIDE SEQUENCE [LARGE SCALE GENOMIC DNA]</scope>
    <source>
        <strain evidence="3">ATCC 43663 / 163K / NCTC 11711</strain>
    </source>
</reference>